<dbReference type="Proteomes" id="UP000003165">
    <property type="component" value="Unassembled WGS sequence"/>
</dbReference>
<protein>
    <submittedName>
        <fullName evidence="3">Choline ABC transporter, periplasmic binding protein</fullName>
    </submittedName>
</protein>
<evidence type="ECO:0000313" key="3">
    <source>
        <dbReference type="EMBL" id="EEG06797.1"/>
    </source>
</evidence>
<evidence type="ECO:0000259" key="2">
    <source>
        <dbReference type="Pfam" id="PF04069"/>
    </source>
</evidence>
<comment type="caution">
    <text evidence="3">The sequence shown here is derived from an EMBL/GenBank/DDBJ whole genome shotgun (WGS) entry which is preliminary data.</text>
</comment>
<dbReference type="AlphaFoldDB" id="B9Z8X8"/>
<reference evidence="3 4" key="1">
    <citation type="submission" date="2009-02" db="EMBL/GenBank/DDBJ databases">
        <title>Sequencing of the draft genome and assembly of Lutiella nitroferrum 2002.</title>
        <authorList>
            <consortium name="US DOE Joint Genome Institute (JGI-PGF)"/>
            <person name="Lucas S."/>
            <person name="Copeland A."/>
            <person name="Lapidus A."/>
            <person name="Glavina del Rio T."/>
            <person name="Tice H."/>
            <person name="Bruce D."/>
            <person name="Goodwin L."/>
            <person name="Pitluck S."/>
            <person name="Larimer F."/>
            <person name="Land M.L."/>
            <person name="Hauser L."/>
            <person name="Coates J.D."/>
        </authorList>
    </citation>
    <scope>NUCLEOTIDE SEQUENCE [LARGE SCALE GENOMIC DNA]</scope>
    <source>
        <strain evidence="3 4">2002</strain>
    </source>
</reference>
<keyword evidence="1" id="KW-0732">Signal</keyword>
<dbReference type="Pfam" id="PF04069">
    <property type="entry name" value="OpuAC"/>
    <property type="match status" value="1"/>
</dbReference>
<feature type="signal peptide" evidence="1">
    <location>
        <begin position="1"/>
        <end position="22"/>
    </location>
</feature>
<dbReference type="Gene3D" id="3.40.190.10">
    <property type="entry name" value="Periplasmic binding protein-like II"/>
    <property type="match status" value="1"/>
</dbReference>
<accession>B9Z8X8</accession>
<dbReference type="EMBL" id="ACIS01000015">
    <property type="protein sequence ID" value="EEG06797.1"/>
    <property type="molecule type" value="Genomic_DNA"/>
</dbReference>
<evidence type="ECO:0000313" key="4">
    <source>
        <dbReference type="Proteomes" id="UP000003165"/>
    </source>
</evidence>
<organism evidence="3 4">
    <name type="scientific">Pseudogulbenkiania ferrooxidans 2002</name>
    <dbReference type="NCBI Taxonomy" id="279714"/>
    <lineage>
        <taxon>Bacteria</taxon>
        <taxon>Pseudomonadati</taxon>
        <taxon>Pseudomonadota</taxon>
        <taxon>Betaproteobacteria</taxon>
        <taxon>Neisseriales</taxon>
        <taxon>Chromobacteriaceae</taxon>
        <taxon>Pseudogulbenkiania</taxon>
    </lineage>
</organism>
<dbReference type="GO" id="GO:0022857">
    <property type="term" value="F:transmembrane transporter activity"/>
    <property type="evidence" value="ECO:0007669"/>
    <property type="project" value="InterPro"/>
</dbReference>
<feature type="chain" id="PRO_5002893862" evidence="1">
    <location>
        <begin position="23"/>
        <end position="313"/>
    </location>
</feature>
<dbReference type="Gene3D" id="3.40.190.100">
    <property type="entry name" value="Glycine betaine-binding periplasmic protein, domain 2"/>
    <property type="match status" value="1"/>
</dbReference>
<evidence type="ECO:0000256" key="1">
    <source>
        <dbReference type="SAM" id="SignalP"/>
    </source>
</evidence>
<dbReference type="GO" id="GO:0015871">
    <property type="term" value="P:choline transport"/>
    <property type="evidence" value="ECO:0007669"/>
    <property type="project" value="InterPro"/>
</dbReference>
<dbReference type="InterPro" id="IPR007210">
    <property type="entry name" value="ABC_Gly_betaine_transp_sub-bd"/>
</dbReference>
<gene>
    <name evidence="3" type="ORF">FuraDRAFT_3815</name>
</gene>
<dbReference type="RefSeq" id="WP_008955832.1">
    <property type="nucleotide sequence ID" value="NZ_ACIS01000015.1"/>
</dbReference>
<dbReference type="SUPFAM" id="SSF53850">
    <property type="entry name" value="Periplasmic binding protein-like II"/>
    <property type="match status" value="1"/>
</dbReference>
<dbReference type="GO" id="GO:0042597">
    <property type="term" value="C:periplasmic space"/>
    <property type="evidence" value="ECO:0007669"/>
    <property type="project" value="InterPro"/>
</dbReference>
<dbReference type="GO" id="GO:0033265">
    <property type="term" value="F:choline binding"/>
    <property type="evidence" value="ECO:0007669"/>
    <property type="project" value="InterPro"/>
</dbReference>
<dbReference type="eggNOG" id="COG2113">
    <property type="taxonomic scope" value="Bacteria"/>
</dbReference>
<dbReference type="NCBIfam" id="TIGR03414">
    <property type="entry name" value="ABC_choline_bnd"/>
    <property type="match status" value="1"/>
</dbReference>
<dbReference type="CDD" id="cd13640">
    <property type="entry name" value="PBP2_ChoX"/>
    <property type="match status" value="1"/>
</dbReference>
<keyword evidence="4" id="KW-1185">Reference proteome</keyword>
<sequence length="313" mass="34256" precursor="true">MKLDIKPLVLCLSSLLALPALAAEPESCRNVRFADVGWTDIAATTGLATVVFKGLGYVPSKTIASEPIVFAGLKSKQLDVYLGYWDPSQTPAITPFVQSKSLQVLPGANLDGAKYTLAVPSYAAERGLKTFADIARFRKELDGKIYGIEPGSQGNAQIKKMIDSNEFGLKGFKLIESSEAGMLVEATKAFRQKRPIVFLAWEPHPMNFLMKLTYLSGGDKQFGPNYGGSKVYTVLANDYQQRCPNASKLVGNFKFTLDMENRVMDPIMNKVDPASAAKQWLQRNPQVLTAWLDGVTTFDGKPGLDAVKSYLAQ</sequence>
<dbReference type="InterPro" id="IPR017783">
    <property type="entry name" value="ABC_choline_sub-bd"/>
</dbReference>
<name>B9Z8X8_9NEIS</name>
<dbReference type="GO" id="GO:0043190">
    <property type="term" value="C:ATP-binding cassette (ABC) transporter complex"/>
    <property type="evidence" value="ECO:0007669"/>
    <property type="project" value="InterPro"/>
</dbReference>
<proteinExistence type="predicted"/>
<feature type="domain" description="ABC-type glycine betaine transport system substrate-binding" evidence="2">
    <location>
        <begin position="30"/>
        <end position="282"/>
    </location>
</feature>